<keyword evidence="3" id="KW-0732">Signal</keyword>
<dbReference type="Gene3D" id="2.40.30.170">
    <property type="match status" value="1"/>
</dbReference>
<evidence type="ECO:0000259" key="4">
    <source>
        <dbReference type="Pfam" id="PF25954"/>
    </source>
</evidence>
<comment type="similarity">
    <text evidence="1">Belongs to the membrane fusion protein (MFP) (TC 8.A.1) family.</text>
</comment>
<feature type="chain" id="PRO_5037565603" evidence="3">
    <location>
        <begin position="20"/>
        <end position="379"/>
    </location>
</feature>
<sequence length="379" mass="42289">MNKLLLYAAIVAWFASCTATPDVKENKADTINDNLVVLDSIQLKNAGIVTGQPQVQDIHNTIRVNGTVDVPPQSLVSVSFPLGGYLKATSLLPGYPVHKGQVIATMEDQSYVQLQQDYLTAKARMEYLSADVERQKELSDADATSRKNYQLVASDFKTQQAIIRSLEEKLRIININPQTLTVNSMSRMVPVYSPINGYVTQVNVNIGKYVNPSDVMFELVNPDDIHAAITVFEKDITVFRKGMQGKVALTDKPGEWFDVEVILVTKNIDESRAGLVHCHFENPRHDLLPGMFLTGVFEIDGKAATVVPEEAVVRYMGKQYVFIAEDFNRFLLTEVQTGVTENGFVELLQSPQTDWIRTNIVNKGAYTLLGVLKNKMEDE</sequence>
<protein>
    <submittedName>
        <fullName evidence="5">Efflux RND transporter periplasmic adaptor subunit</fullName>
    </submittedName>
</protein>
<reference evidence="5" key="1">
    <citation type="submission" date="2020-11" db="EMBL/GenBank/DDBJ databases">
        <title>Bacterial whole genome sequence for Panacibacter sp. DH6.</title>
        <authorList>
            <person name="Le V."/>
            <person name="Ko S."/>
            <person name="Ahn C.-Y."/>
            <person name="Oh H.-M."/>
        </authorList>
    </citation>
    <scope>NUCLEOTIDE SEQUENCE</scope>
    <source>
        <strain evidence="5">DH6</strain>
    </source>
</reference>
<dbReference type="GO" id="GO:0060003">
    <property type="term" value="P:copper ion export"/>
    <property type="evidence" value="ECO:0007669"/>
    <property type="project" value="TreeGrafter"/>
</dbReference>
<dbReference type="GO" id="GO:0016020">
    <property type="term" value="C:membrane"/>
    <property type="evidence" value="ECO:0007669"/>
    <property type="project" value="InterPro"/>
</dbReference>
<dbReference type="EMBL" id="JADWYR010000002">
    <property type="protein sequence ID" value="MBG9377322.1"/>
    <property type="molecule type" value="Genomic_DNA"/>
</dbReference>
<dbReference type="InterPro" id="IPR006143">
    <property type="entry name" value="RND_pump_MFP"/>
</dbReference>
<dbReference type="InterPro" id="IPR058792">
    <property type="entry name" value="Beta-barrel_RND_2"/>
</dbReference>
<evidence type="ECO:0000256" key="2">
    <source>
        <dbReference type="ARBA" id="ARBA00022448"/>
    </source>
</evidence>
<comment type="caution">
    <text evidence="5">The sequence shown here is derived from an EMBL/GenBank/DDBJ whole genome shotgun (WGS) entry which is preliminary data.</text>
</comment>
<dbReference type="GO" id="GO:0015679">
    <property type="term" value="P:plasma membrane copper ion transport"/>
    <property type="evidence" value="ECO:0007669"/>
    <property type="project" value="TreeGrafter"/>
</dbReference>
<dbReference type="GO" id="GO:0022857">
    <property type="term" value="F:transmembrane transporter activity"/>
    <property type="evidence" value="ECO:0007669"/>
    <property type="project" value="InterPro"/>
</dbReference>
<dbReference type="PANTHER" id="PTHR30097:SF4">
    <property type="entry name" value="SLR6042 PROTEIN"/>
    <property type="match status" value="1"/>
</dbReference>
<feature type="domain" description="CusB-like beta-barrel" evidence="4">
    <location>
        <begin position="229"/>
        <end position="294"/>
    </location>
</feature>
<dbReference type="PANTHER" id="PTHR30097">
    <property type="entry name" value="CATION EFFLUX SYSTEM PROTEIN CUSB"/>
    <property type="match status" value="1"/>
</dbReference>
<proteinExistence type="inferred from homology"/>
<keyword evidence="2" id="KW-0813">Transport</keyword>
<dbReference type="InterPro" id="IPR051909">
    <property type="entry name" value="MFP_Cation_Efflux"/>
</dbReference>
<evidence type="ECO:0000256" key="3">
    <source>
        <dbReference type="SAM" id="SignalP"/>
    </source>
</evidence>
<dbReference type="Gene3D" id="1.10.287.470">
    <property type="entry name" value="Helix hairpin bin"/>
    <property type="match status" value="1"/>
</dbReference>
<dbReference type="PROSITE" id="PS51257">
    <property type="entry name" value="PROKAR_LIPOPROTEIN"/>
    <property type="match status" value="1"/>
</dbReference>
<keyword evidence="6" id="KW-1185">Reference proteome</keyword>
<feature type="signal peptide" evidence="3">
    <location>
        <begin position="1"/>
        <end position="19"/>
    </location>
</feature>
<dbReference type="NCBIfam" id="TIGR01730">
    <property type="entry name" value="RND_mfp"/>
    <property type="match status" value="1"/>
</dbReference>
<dbReference type="SUPFAM" id="SSF111369">
    <property type="entry name" value="HlyD-like secretion proteins"/>
    <property type="match status" value="1"/>
</dbReference>
<dbReference type="AlphaFoldDB" id="A0A931GYR1"/>
<accession>A0A931GYR1</accession>
<dbReference type="Proteomes" id="UP000628448">
    <property type="component" value="Unassembled WGS sequence"/>
</dbReference>
<gene>
    <name evidence="5" type="ORF">I5907_13855</name>
</gene>
<evidence type="ECO:0000313" key="6">
    <source>
        <dbReference type="Proteomes" id="UP000628448"/>
    </source>
</evidence>
<dbReference type="GO" id="GO:0030313">
    <property type="term" value="C:cell envelope"/>
    <property type="evidence" value="ECO:0007669"/>
    <property type="project" value="TreeGrafter"/>
</dbReference>
<name>A0A931GYR1_9BACT</name>
<dbReference type="RefSeq" id="WP_196991410.1">
    <property type="nucleotide sequence ID" value="NZ_JADWYR010000002.1"/>
</dbReference>
<evidence type="ECO:0000256" key="1">
    <source>
        <dbReference type="ARBA" id="ARBA00009477"/>
    </source>
</evidence>
<dbReference type="Pfam" id="PF25954">
    <property type="entry name" value="Beta-barrel_RND_2"/>
    <property type="match status" value="1"/>
</dbReference>
<organism evidence="5 6">
    <name type="scientific">Panacibacter microcysteis</name>
    <dbReference type="NCBI Taxonomy" id="2793269"/>
    <lineage>
        <taxon>Bacteria</taxon>
        <taxon>Pseudomonadati</taxon>
        <taxon>Bacteroidota</taxon>
        <taxon>Chitinophagia</taxon>
        <taxon>Chitinophagales</taxon>
        <taxon>Chitinophagaceae</taxon>
        <taxon>Panacibacter</taxon>
    </lineage>
</organism>
<dbReference type="Gene3D" id="2.40.420.20">
    <property type="match status" value="1"/>
</dbReference>
<dbReference type="Gene3D" id="2.40.50.100">
    <property type="match status" value="1"/>
</dbReference>
<evidence type="ECO:0000313" key="5">
    <source>
        <dbReference type="EMBL" id="MBG9377322.1"/>
    </source>
</evidence>